<reference evidence="1 2" key="1">
    <citation type="submission" date="2019-03" db="EMBL/GenBank/DDBJ databases">
        <title>Genomic Encyclopedia of Type Strains, Phase IV (KMG-IV): sequencing the most valuable type-strain genomes for metagenomic binning, comparative biology and taxonomic classification.</title>
        <authorList>
            <person name="Goeker M."/>
        </authorList>
    </citation>
    <scope>NUCLEOTIDE SEQUENCE [LARGE SCALE GENOMIC DNA]</scope>
    <source>
        <strain evidence="1 2">DSM 17974</strain>
    </source>
</reference>
<dbReference type="Proteomes" id="UP000294581">
    <property type="component" value="Unassembled WGS sequence"/>
</dbReference>
<accession>A0A4R8LBG8</accession>
<evidence type="ECO:0000313" key="2">
    <source>
        <dbReference type="Proteomes" id="UP000294581"/>
    </source>
</evidence>
<sequence>MGAVMADIQAGDTFKYVEGNHETPYGLCKRFSWDGGHYGNFTSGGFDHARTTDSIQKEQEYHG</sequence>
<comment type="caution">
    <text evidence="1">The sequence shown here is derived from an EMBL/GenBank/DDBJ whole genome shotgun (WGS) entry which is preliminary data.</text>
</comment>
<evidence type="ECO:0000313" key="1">
    <source>
        <dbReference type="EMBL" id="TDY40241.1"/>
    </source>
</evidence>
<dbReference type="AlphaFoldDB" id="A0A4R8LBG8"/>
<proteinExistence type="predicted"/>
<organism evidence="1 2">
    <name type="scientific">Alicyclobacillus sacchari</name>
    <dbReference type="NCBI Taxonomy" id="392010"/>
    <lineage>
        <taxon>Bacteria</taxon>
        <taxon>Bacillati</taxon>
        <taxon>Bacillota</taxon>
        <taxon>Bacilli</taxon>
        <taxon>Bacillales</taxon>
        <taxon>Alicyclobacillaceae</taxon>
        <taxon>Alicyclobacillus</taxon>
    </lineage>
</organism>
<protein>
    <submittedName>
        <fullName evidence="1">Uncharacterized protein</fullName>
    </submittedName>
</protein>
<name>A0A4R8LBG8_9BACL</name>
<keyword evidence="2" id="KW-1185">Reference proteome</keyword>
<dbReference type="RefSeq" id="WP_208320925.1">
    <property type="nucleotide sequence ID" value="NZ_BSUS01000003.1"/>
</dbReference>
<gene>
    <name evidence="1" type="ORF">C7445_12312</name>
</gene>
<dbReference type="EMBL" id="SORF01000023">
    <property type="protein sequence ID" value="TDY40241.1"/>
    <property type="molecule type" value="Genomic_DNA"/>
</dbReference>